<dbReference type="EMBL" id="KQ418908">
    <property type="protein sequence ID" value="KOF85384.1"/>
    <property type="molecule type" value="Genomic_DNA"/>
</dbReference>
<proteinExistence type="predicted"/>
<organism evidence="1">
    <name type="scientific">Octopus bimaculoides</name>
    <name type="common">California two-spotted octopus</name>
    <dbReference type="NCBI Taxonomy" id="37653"/>
    <lineage>
        <taxon>Eukaryota</taxon>
        <taxon>Metazoa</taxon>
        <taxon>Spiralia</taxon>
        <taxon>Lophotrochozoa</taxon>
        <taxon>Mollusca</taxon>
        <taxon>Cephalopoda</taxon>
        <taxon>Coleoidea</taxon>
        <taxon>Octopodiformes</taxon>
        <taxon>Octopoda</taxon>
        <taxon>Incirrata</taxon>
        <taxon>Octopodidae</taxon>
        <taxon>Octopus</taxon>
    </lineage>
</organism>
<sequence>MYENKRFTAILHTHTYMVASIMLVPQKMHLSGRVCMTWFCVSLALSNHPTHAGMEHRHIIPMSII</sequence>
<dbReference type="AlphaFoldDB" id="A0A0L8H8G7"/>
<reference evidence="1" key="1">
    <citation type="submission" date="2015-07" db="EMBL/GenBank/DDBJ databases">
        <title>MeaNS - Measles Nucleotide Surveillance Program.</title>
        <authorList>
            <person name="Tran T."/>
            <person name="Druce J."/>
        </authorList>
    </citation>
    <scope>NUCLEOTIDE SEQUENCE</scope>
    <source>
        <strain evidence="1">UCB-OBI-ISO-001</strain>
        <tissue evidence="1">Gonad</tissue>
    </source>
</reference>
<name>A0A0L8H8G7_OCTBM</name>
<protein>
    <submittedName>
        <fullName evidence="1">Uncharacterized protein</fullName>
    </submittedName>
</protein>
<evidence type="ECO:0000313" key="1">
    <source>
        <dbReference type="EMBL" id="KOF85384.1"/>
    </source>
</evidence>
<accession>A0A0L8H8G7</accession>
<gene>
    <name evidence="1" type="ORF">OCBIM_22020407mg</name>
</gene>